<dbReference type="Pfam" id="PF00111">
    <property type="entry name" value="Fer2"/>
    <property type="match status" value="1"/>
</dbReference>
<evidence type="ECO:0000256" key="2">
    <source>
        <dbReference type="ARBA" id="ARBA00022448"/>
    </source>
</evidence>
<dbReference type="PANTHER" id="PTHR43112">
    <property type="entry name" value="FERREDOXIN"/>
    <property type="match status" value="1"/>
</dbReference>
<reference evidence="11 12" key="1">
    <citation type="submission" date="2018-09" db="EMBL/GenBank/DDBJ databases">
        <authorList>
            <person name="Wang F."/>
        </authorList>
    </citation>
    <scope>NUCLEOTIDE SEQUENCE [LARGE SCALE GENOMIC DNA]</scope>
    <source>
        <strain evidence="11 12">PLHSC7-2</strain>
    </source>
</reference>
<evidence type="ECO:0000256" key="8">
    <source>
        <dbReference type="ARBA" id="ARBA00023075"/>
    </source>
</evidence>
<evidence type="ECO:0000256" key="3">
    <source>
        <dbReference type="ARBA" id="ARBA00022714"/>
    </source>
</evidence>
<dbReference type="InterPro" id="IPR012675">
    <property type="entry name" value="Beta-grasp_dom_sf"/>
</dbReference>
<evidence type="ECO:0000256" key="1">
    <source>
        <dbReference type="ARBA" id="ARBA00007874"/>
    </source>
</evidence>
<dbReference type="Gene3D" id="3.10.20.30">
    <property type="match status" value="1"/>
</dbReference>
<dbReference type="CDD" id="cd00207">
    <property type="entry name" value="fer2"/>
    <property type="match status" value="1"/>
</dbReference>
<dbReference type="EMBL" id="QZCH01000002">
    <property type="protein sequence ID" value="RJG50709.1"/>
    <property type="molecule type" value="Genomic_DNA"/>
</dbReference>
<evidence type="ECO:0000256" key="6">
    <source>
        <dbReference type="ARBA" id="ARBA00023004"/>
    </source>
</evidence>
<dbReference type="AlphaFoldDB" id="A0A418YJC4"/>
<evidence type="ECO:0000256" key="4">
    <source>
        <dbReference type="ARBA" id="ARBA00022723"/>
    </source>
</evidence>
<dbReference type="SUPFAM" id="SSF54292">
    <property type="entry name" value="2Fe-2S ferredoxin-like"/>
    <property type="match status" value="1"/>
</dbReference>
<keyword evidence="2" id="KW-0813">Transport</keyword>
<keyword evidence="7" id="KW-0411">Iron-sulfur</keyword>
<gene>
    <name evidence="11" type="ORF">D1Z90_03075</name>
</gene>
<sequence length="81" mass="9226">MPDGVEFDIRADETILAAAIRQHVPWPYRCRTGGCQSCLCQRVQGEVEYGPMEPWLTQQEQAQGWTYACLAKPISDLEIRL</sequence>
<dbReference type="PANTHER" id="PTHR43112:SF3">
    <property type="entry name" value="FERREDOXIN-2, CHLOROPLASTIC"/>
    <property type="match status" value="1"/>
</dbReference>
<proteinExistence type="inferred from homology"/>
<keyword evidence="12" id="KW-1185">Reference proteome</keyword>
<keyword evidence="4" id="KW-0479">Metal-binding</keyword>
<keyword evidence="6" id="KW-0408">Iron</keyword>
<name>A0A418YJC4_9GAMM</name>
<reference evidence="11 12" key="2">
    <citation type="submission" date="2019-01" db="EMBL/GenBank/DDBJ databases">
        <title>Motilimonas pumilus sp. nov., isolated from the gut of sea cucumber (Apostichopus japonicus).</title>
        <authorList>
            <person name="Wang F.-Q."/>
            <person name="Ren L.-H."/>
            <person name="Lin Y.-W."/>
            <person name="Sun G.-H."/>
            <person name="Du Z.-J."/>
            <person name="Zhao J.-X."/>
            <person name="Liu X.-J."/>
            <person name="Liu L.-J."/>
        </authorList>
    </citation>
    <scope>NUCLEOTIDE SEQUENCE [LARGE SCALE GENOMIC DNA]</scope>
    <source>
        <strain evidence="11 12">PLHSC7-2</strain>
    </source>
</reference>
<dbReference type="GO" id="GO:0051537">
    <property type="term" value="F:2 iron, 2 sulfur cluster binding"/>
    <property type="evidence" value="ECO:0007669"/>
    <property type="project" value="UniProtKB-KW"/>
</dbReference>
<evidence type="ECO:0000313" key="11">
    <source>
        <dbReference type="EMBL" id="RJG50709.1"/>
    </source>
</evidence>
<dbReference type="InterPro" id="IPR036010">
    <property type="entry name" value="2Fe-2S_ferredoxin-like_sf"/>
</dbReference>
<comment type="caution">
    <text evidence="11">The sequence shown here is derived from an EMBL/GenBank/DDBJ whole genome shotgun (WGS) entry which is preliminary data.</text>
</comment>
<dbReference type="OrthoDB" id="9806195at2"/>
<keyword evidence="3" id="KW-0001">2Fe-2S</keyword>
<evidence type="ECO:0000256" key="9">
    <source>
        <dbReference type="ARBA" id="ARBA00034078"/>
    </source>
</evidence>
<dbReference type="InterPro" id="IPR001041">
    <property type="entry name" value="2Fe-2S_ferredoxin-type"/>
</dbReference>
<evidence type="ECO:0000313" key="12">
    <source>
        <dbReference type="Proteomes" id="UP000283255"/>
    </source>
</evidence>
<comment type="cofactor">
    <cofactor evidence="9">
        <name>[2Fe-2S] cluster</name>
        <dbReference type="ChEBI" id="CHEBI:190135"/>
    </cofactor>
</comment>
<dbReference type="GO" id="GO:0046872">
    <property type="term" value="F:metal ion binding"/>
    <property type="evidence" value="ECO:0007669"/>
    <property type="project" value="UniProtKB-KW"/>
</dbReference>
<dbReference type="PROSITE" id="PS51085">
    <property type="entry name" value="2FE2S_FER_2"/>
    <property type="match status" value="1"/>
</dbReference>
<feature type="domain" description="2Fe-2S ferredoxin-type" evidence="10">
    <location>
        <begin position="1"/>
        <end position="81"/>
    </location>
</feature>
<comment type="similarity">
    <text evidence="1">Belongs to the 2Fe2S plant-type ferredoxin family.</text>
</comment>
<accession>A0A418YJC4</accession>
<evidence type="ECO:0000256" key="7">
    <source>
        <dbReference type="ARBA" id="ARBA00023014"/>
    </source>
</evidence>
<dbReference type="Proteomes" id="UP000283255">
    <property type="component" value="Unassembled WGS sequence"/>
</dbReference>
<keyword evidence="8" id="KW-0830">Ubiquinone</keyword>
<evidence type="ECO:0000256" key="5">
    <source>
        <dbReference type="ARBA" id="ARBA00022982"/>
    </source>
</evidence>
<organism evidence="11 12">
    <name type="scientific">Motilimonas pumila</name>
    <dbReference type="NCBI Taxonomy" id="2303987"/>
    <lineage>
        <taxon>Bacteria</taxon>
        <taxon>Pseudomonadati</taxon>
        <taxon>Pseudomonadota</taxon>
        <taxon>Gammaproteobacteria</taxon>
        <taxon>Alteromonadales</taxon>
        <taxon>Alteromonadales genera incertae sedis</taxon>
        <taxon>Motilimonas</taxon>
    </lineage>
</organism>
<evidence type="ECO:0000259" key="10">
    <source>
        <dbReference type="PROSITE" id="PS51085"/>
    </source>
</evidence>
<protein>
    <submittedName>
        <fullName evidence="11">Ferredoxin</fullName>
    </submittedName>
</protein>
<keyword evidence="5" id="KW-0249">Electron transport</keyword>